<dbReference type="GO" id="GO:0046872">
    <property type="term" value="F:metal ion binding"/>
    <property type="evidence" value="ECO:0007669"/>
    <property type="project" value="UniProtKB-KW"/>
</dbReference>
<protein>
    <submittedName>
        <fullName evidence="6">Rieske 2Fe-2S domain-containing protein</fullName>
    </submittedName>
</protein>
<keyword evidence="4" id="KW-0411">Iron-sulfur</keyword>
<reference evidence="6 7" key="1">
    <citation type="submission" date="2019-12" db="EMBL/GenBank/DDBJ databases">
        <title>Paenibacillus sp. nov. sp. isolated from soil.</title>
        <authorList>
            <person name="Kim J."/>
            <person name="Jeong S.E."/>
            <person name="Jung H.S."/>
            <person name="Jeon C.O."/>
        </authorList>
    </citation>
    <scope>NUCLEOTIDE SEQUENCE [LARGE SCALE GENOMIC DNA]</scope>
    <source>
        <strain evidence="6 7">5J-6</strain>
    </source>
</reference>
<organism evidence="6 7">
    <name type="scientific">Paenibacillus silvestris</name>
    <dbReference type="NCBI Taxonomy" id="2606219"/>
    <lineage>
        <taxon>Bacteria</taxon>
        <taxon>Bacillati</taxon>
        <taxon>Bacillota</taxon>
        <taxon>Bacilli</taxon>
        <taxon>Bacillales</taxon>
        <taxon>Paenibacillaceae</taxon>
        <taxon>Paenibacillus</taxon>
    </lineage>
</organism>
<dbReference type="CDD" id="cd03467">
    <property type="entry name" value="Rieske"/>
    <property type="match status" value="1"/>
</dbReference>
<evidence type="ECO:0000259" key="5">
    <source>
        <dbReference type="PROSITE" id="PS51296"/>
    </source>
</evidence>
<comment type="caution">
    <text evidence="6">The sequence shown here is derived from an EMBL/GenBank/DDBJ whole genome shotgun (WGS) entry which is preliminary data.</text>
</comment>
<dbReference type="Proteomes" id="UP000481087">
    <property type="component" value="Unassembled WGS sequence"/>
</dbReference>
<evidence type="ECO:0000256" key="3">
    <source>
        <dbReference type="ARBA" id="ARBA00023004"/>
    </source>
</evidence>
<dbReference type="PANTHER" id="PTHR21496:SF23">
    <property type="entry name" value="3-PHENYLPROPIONATE_CINNAMIC ACID DIOXYGENASE FERREDOXIN SUBUNIT"/>
    <property type="match status" value="1"/>
</dbReference>
<dbReference type="GO" id="GO:0016705">
    <property type="term" value="F:oxidoreductase activity, acting on paired donors, with incorporation or reduction of molecular oxygen"/>
    <property type="evidence" value="ECO:0007669"/>
    <property type="project" value="UniProtKB-ARBA"/>
</dbReference>
<dbReference type="PROSITE" id="PS51296">
    <property type="entry name" value="RIESKE"/>
    <property type="match status" value="1"/>
</dbReference>
<sequence>MMERFVVCKATEMQPGERKIVQVGGRSIGVFNANGEYYALRNSCPHQGAPLCVGRLTGTTLPSLPGSHRYGREGEILACPWHGWEFDVTTGKSLFNPHQCLVKKYDVAVEPLEDSLETFPVSVEEELVVLYA</sequence>
<dbReference type="AlphaFoldDB" id="A0A6L8V4T9"/>
<name>A0A6L8V4T9_9BACL</name>
<dbReference type="PANTHER" id="PTHR21496">
    <property type="entry name" value="FERREDOXIN-RELATED"/>
    <property type="match status" value="1"/>
</dbReference>
<evidence type="ECO:0000313" key="6">
    <source>
        <dbReference type="EMBL" id="MZQ85418.1"/>
    </source>
</evidence>
<proteinExistence type="predicted"/>
<keyword evidence="3" id="KW-0408">Iron</keyword>
<dbReference type="Gene3D" id="2.102.10.10">
    <property type="entry name" value="Rieske [2Fe-2S] iron-sulphur domain"/>
    <property type="match status" value="1"/>
</dbReference>
<keyword evidence="2" id="KW-0479">Metal-binding</keyword>
<keyword evidence="1" id="KW-0001">2Fe-2S</keyword>
<dbReference type="GO" id="GO:0004497">
    <property type="term" value="F:monooxygenase activity"/>
    <property type="evidence" value="ECO:0007669"/>
    <property type="project" value="UniProtKB-ARBA"/>
</dbReference>
<feature type="domain" description="Rieske" evidence="5">
    <location>
        <begin position="5"/>
        <end position="130"/>
    </location>
</feature>
<dbReference type="InterPro" id="IPR036922">
    <property type="entry name" value="Rieske_2Fe-2S_sf"/>
</dbReference>
<evidence type="ECO:0000256" key="2">
    <source>
        <dbReference type="ARBA" id="ARBA00022723"/>
    </source>
</evidence>
<keyword evidence="7" id="KW-1185">Reference proteome</keyword>
<dbReference type="GO" id="GO:0051537">
    <property type="term" value="F:2 iron, 2 sulfur cluster binding"/>
    <property type="evidence" value="ECO:0007669"/>
    <property type="project" value="UniProtKB-KW"/>
</dbReference>
<dbReference type="SUPFAM" id="SSF50022">
    <property type="entry name" value="ISP domain"/>
    <property type="match status" value="1"/>
</dbReference>
<gene>
    <name evidence="6" type="ORF">GQF01_25190</name>
</gene>
<accession>A0A6L8V4T9</accession>
<evidence type="ECO:0000256" key="4">
    <source>
        <dbReference type="ARBA" id="ARBA00023014"/>
    </source>
</evidence>
<dbReference type="InterPro" id="IPR017941">
    <property type="entry name" value="Rieske_2Fe-2S"/>
</dbReference>
<dbReference type="Pfam" id="PF00355">
    <property type="entry name" value="Rieske"/>
    <property type="match status" value="1"/>
</dbReference>
<evidence type="ECO:0000256" key="1">
    <source>
        <dbReference type="ARBA" id="ARBA00022714"/>
    </source>
</evidence>
<evidence type="ECO:0000313" key="7">
    <source>
        <dbReference type="Proteomes" id="UP000481087"/>
    </source>
</evidence>
<dbReference type="EMBL" id="WTUZ01000022">
    <property type="protein sequence ID" value="MZQ85418.1"/>
    <property type="molecule type" value="Genomic_DNA"/>
</dbReference>